<dbReference type="EMBL" id="JACASE010000005">
    <property type="protein sequence ID" value="KAF6465837.1"/>
    <property type="molecule type" value="Genomic_DNA"/>
</dbReference>
<name>A0A7J8H0V7_ROUAE</name>
<sequence length="123" mass="13688">MPSSHRREEFASPGGGYKSIIEQHLGPSVFIKRNQRNVENCSQGHRDFLHGWARGPGCFTQAPLLGCLLSLFSINEALGVSQPWFESRLCLLGPWQHHGASPCLSFLLCEPHLYSRSSVLVTI</sequence>
<accession>A0A7J8H0V7</accession>
<keyword evidence="2" id="KW-1185">Reference proteome</keyword>
<proteinExistence type="predicted"/>
<gene>
    <name evidence="1" type="ORF">HJG63_011222</name>
</gene>
<protein>
    <submittedName>
        <fullName evidence="1">Uncharacterized protein</fullName>
    </submittedName>
</protein>
<evidence type="ECO:0000313" key="1">
    <source>
        <dbReference type="EMBL" id="KAF6465837.1"/>
    </source>
</evidence>
<evidence type="ECO:0000313" key="2">
    <source>
        <dbReference type="Proteomes" id="UP000593571"/>
    </source>
</evidence>
<organism evidence="1 2">
    <name type="scientific">Rousettus aegyptiacus</name>
    <name type="common">Egyptian fruit bat</name>
    <name type="synonym">Pteropus aegyptiacus</name>
    <dbReference type="NCBI Taxonomy" id="9407"/>
    <lineage>
        <taxon>Eukaryota</taxon>
        <taxon>Metazoa</taxon>
        <taxon>Chordata</taxon>
        <taxon>Craniata</taxon>
        <taxon>Vertebrata</taxon>
        <taxon>Euteleostomi</taxon>
        <taxon>Mammalia</taxon>
        <taxon>Eutheria</taxon>
        <taxon>Laurasiatheria</taxon>
        <taxon>Chiroptera</taxon>
        <taxon>Yinpterochiroptera</taxon>
        <taxon>Pteropodoidea</taxon>
        <taxon>Pteropodidae</taxon>
        <taxon>Rousettinae</taxon>
        <taxon>Rousettus</taxon>
    </lineage>
</organism>
<dbReference type="Proteomes" id="UP000593571">
    <property type="component" value="Unassembled WGS sequence"/>
</dbReference>
<comment type="caution">
    <text evidence="1">The sequence shown here is derived from an EMBL/GenBank/DDBJ whole genome shotgun (WGS) entry which is preliminary data.</text>
</comment>
<reference evidence="1 2" key="1">
    <citation type="journal article" date="2020" name="Nature">
        <title>Six reference-quality genomes reveal evolution of bat adaptations.</title>
        <authorList>
            <person name="Jebb D."/>
            <person name="Huang Z."/>
            <person name="Pippel M."/>
            <person name="Hughes G.M."/>
            <person name="Lavrichenko K."/>
            <person name="Devanna P."/>
            <person name="Winkler S."/>
            <person name="Jermiin L.S."/>
            <person name="Skirmuntt E.C."/>
            <person name="Katzourakis A."/>
            <person name="Burkitt-Gray L."/>
            <person name="Ray D.A."/>
            <person name="Sullivan K.A.M."/>
            <person name="Roscito J.G."/>
            <person name="Kirilenko B.M."/>
            <person name="Davalos L.M."/>
            <person name="Corthals A.P."/>
            <person name="Power M.L."/>
            <person name="Jones G."/>
            <person name="Ransome R.D."/>
            <person name="Dechmann D.K.N."/>
            <person name="Locatelli A.G."/>
            <person name="Puechmaille S.J."/>
            <person name="Fedrigo O."/>
            <person name="Jarvis E.D."/>
            <person name="Hiller M."/>
            <person name="Vernes S.C."/>
            <person name="Myers E.W."/>
            <person name="Teeling E.C."/>
        </authorList>
    </citation>
    <scope>NUCLEOTIDE SEQUENCE [LARGE SCALE GENOMIC DNA]</scope>
    <source>
        <strain evidence="1">MRouAeg1</strain>
        <tissue evidence="1">Muscle</tissue>
    </source>
</reference>
<dbReference type="AlphaFoldDB" id="A0A7J8H0V7"/>